<protein>
    <submittedName>
        <fullName evidence="1">Uncharacterized protein</fullName>
    </submittedName>
</protein>
<organism evidence="1 2">
    <name type="scientific">Populus alba x Populus x berolinensis</name>
    <dbReference type="NCBI Taxonomy" id="444605"/>
    <lineage>
        <taxon>Eukaryota</taxon>
        <taxon>Viridiplantae</taxon>
        <taxon>Streptophyta</taxon>
        <taxon>Embryophyta</taxon>
        <taxon>Tracheophyta</taxon>
        <taxon>Spermatophyta</taxon>
        <taxon>Magnoliopsida</taxon>
        <taxon>eudicotyledons</taxon>
        <taxon>Gunneridae</taxon>
        <taxon>Pentapetalae</taxon>
        <taxon>rosids</taxon>
        <taxon>fabids</taxon>
        <taxon>Malpighiales</taxon>
        <taxon>Salicaceae</taxon>
        <taxon>Saliceae</taxon>
        <taxon>Populus</taxon>
    </lineage>
</organism>
<dbReference type="Proteomes" id="UP001164929">
    <property type="component" value="Chromosome 5"/>
</dbReference>
<evidence type="ECO:0000313" key="1">
    <source>
        <dbReference type="EMBL" id="KAJ6997519.1"/>
    </source>
</evidence>
<accession>A0AAD6W458</accession>
<reference evidence="1" key="1">
    <citation type="journal article" date="2023" name="Mol. Ecol. Resour.">
        <title>Chromosome-level genome assembly of a triploid poplar Populus alba 'Berolinensis'.</title>
        <authorList>
            <person name="Chen S."/>
            <person name="Yu Y."/>
            <person name="Wang X."/>
            <person name="Wang S."/>
            <person name="Zhang T."/>
            <person name="Zhou Y."/>
            <person name="He R."/>
            <person name="Meng N."/>
            <person name="Wang Y."/>
            <person name="Liu W."/>
            <person name="Liu Z."/>
            <person name="Liu J."/>
            <person name="Guo Q."/>
            <person name="Huang H."/>
            <person name="Sederoff R.R."/>
            <person name="Wang G."/>
            <person name="Qu G."/>
            <person name="Chen S."/>
        </authorList>
    </citation>
    <scope>NUCLEOTIDE SEQUENCE</scope>
    <source>
        <strain evidence="1">SC-2020</strain>
    </source>
</reference>
<name>A0AAD6W458_9ROSI</name>
<dbReference type="AlphaFoldDB" id="A0AAD6W458"/>
<proteinExistence type="predicted"/>
<evidence type="ECO:0000313" key="2">
    <source>
        <dbReference type="Proteomes" id="UP001164929"/>
    </source>
</evidence>
<comment type="caution">
    <text evidence="1">The sequence shown here is derived from an EMBL/GenBank/DDBJ whole genome shotgun (WGS) entry which is preliminary data.</text>
</comment>
<dbReference type="EMBL" id="JAQIZT010000005">
    <property type="protein sequence ID" value="KAJ6997519.1"/>
    <property type="molecule type" value="Genomic_DNA"/>
</dbReference>
<sequence length="54" mass="6268">MLSKAQFINWPYIADRKRTNRTLFKGAIIPPRRFTAVVGYSDGLNSQAKRQQQE</sequence>
<keyword evidence="2" id="KW-1185">Reference proteome</keyword>
<gene>
    <name evidence="1" type="ORF">NC653_013937</name>
</gene>